<sequence length="134" mass="15594">MRKPSSRSFLYTGLGTVHGEEVDEALEHICGIGDGRSERSHNRNIRVAMGSHHVVPRRRRSHQAGVKNGKNARSELGRGEEWWWRRWFLGLGISSIFTLMLWECLKRRRRKLPPAAMNGCWDRGEIIRCVRYIV</sequence>
<feature type="transmembrane region" description="Helical" evidence="1">
    <location>
        <begin position="83"/>
        <end position="102"/>
    </location>
</feature>
<proteinExistence type="predicted"/>
<organism evidence="2 3">
    <name type="scientific">Glycine soja</name>
    <name type="common">Wild soybean</name>
    <dbReference type="NCBI Taxonomy" id="3848"/>
    <lineage>
        <taxon>Eukaryota</taxon>
        <taxon>Viridiplantae</taxon>
        <taxon>Streptophyta</taxon>
        <taxon>Embryophyta</taxon>
        <taxon>Tracheophyta</taxon>
        <taxon>Spermatophyta</taxon>
        <taxon>Magnoliopsida</taxon>
        <taxon>eudicotyledons</taxon>
        <taxon>Gunneridae</taxon>
        <taxon>Pentapetalae</taxon>
        <taxon>rosids</taxon>
        <taxon>fabids</taxon>
        <taxon>Fabales</taxon>
        <taxon>Fabaceae</taxon>
        <taxon>Papilionoideae</taxon>
        <taxon>50 kb inversion clade</taxon>
        <taxon>NPAAA clade</taxon>
        <taxon>indigoferoid/millettioid clade</taxon>
        <taxon>Phaseoleae</taxon>
        <taxon>Glycine</taxon>
        <taxon>Glycine subgen. Soja</taxon>
    </lineage>
</organism>
<dbReference type="EMBL" id="QZWG01000015">
    <property type="protein sequence ID" value="RZB64395.1"/>
    <property type="molecule type" value="Genomic_DNA"/>
</dbReference>
<keyword evidence="3" id="KW-1185">Reference proteome</keyword>
<gene>
    <name evidence="2" type="ORF">D0Y65_040773</name>
</gene>
<keyword evidence="1" id="KW-0472">Membrane</keyword>
<name>A0A445GSV4_GLYSO</name>
<keyword evidence="1" id="KW-1133">Transmembrane helix</keyword>
<comment type="caution">
    <text evidence="2">The sequence shown here is derived from an EMBL/GenBank/DDBJ whole genome shotgun (WGS) entry which is preliminary data.</text>
</comment>
<protein>
    <submittedName>
        <fullName evidence="2">Uncharacterized protein</fullName>
    </submittedName>
</protein>
<evidence type="ECO:0000256" key="1">
    <source>
        <dbReference type="SAM" id="Phobius"/>
    </source>
</evidence>
<keyword evidence="1" id="KW-0812">Transmembrane</keyword>
<accession>A0A445GSV4</accession>
<evidence type="ECO:0000313" key="2">
    <source>
        <dbReference type="EMBL" id="RZB64395.1"/>
    </source>
</evidence>
<dbReference type="AlphaFoldDB" id="A0A445GSV4"/>
<evidence type="ECO:0000313" key="3">
    <source>
        <dbReference type="Proteomes" id="UP000289340"/>
    </source>
</evidence>
<dbReference type="Proteomes" id="UP000289340">
    <property type="component" value="Chromosome 15"/>
</dbReference>
<reference evidence="2 3" key="1">
    <citation type="submission" date="2018-09" db="EMBL/GenBank/DDBJ databases">
        <title>A high-quality reference genome of wild soybean provides a powerful tool to mine soybean genomes.</title>
        <authorList>
            <person name="Xie M."/>
            <person name="Chung C.Y.L."/>
            <person name="Li M.-W."/>
            <person name="Wong F.-L."/>
            <person name="Chan T.-F."/>
            <person name="Lam H.-M."/>
        </authorList>
    </citation>
    <scope>NUCLEOTIDE SEQUENCE [LARGE SCALE GENOMIC DNA]</scope>
    <source>
        <strain evidence="3">cv. W05</strain>
        <tissue evidence="2">Hypocotyl of etiolated seedlings</tissue>
    </source>
</reference>